<name>A0A1H9ASK4_9HYPH</name>
<sequence>MTLIDMDMSLTANPVDVAEQIASSHDWSFDRSGDDEITISVSGSWSDYNLSLSWMEELEALHLACAFEFKVSERRKTEVMRLLALVNEQLWLGHFDLWQAEGLVMYRNGMLLTEGVEAGSGQLEAMLGAAVDACERYYQAFQFVIWAGKTPEEALAAVLFETVGEA</sequence>
<dbReference type="InterPro" id="IPR019660">
    <property type="entry name" value="Put_sensory_transdc_reg_YbjN"/>
</dbReference>
<dbReference type="AlphaFoldDB" id="A0A1H9ASK4"/>
<organism evidence="1 2">
    <name type="scientific">Faunimonas pinastri</name>
    <dbReference type="NCBI Taxonomy" id="1855383"/>
    <lineage>
        <taxon>Bacteria</taxon>
        <taxon>Pseudomonadati</taxon>
        <taxon>Pseudomonadota</taxon>
        <taxon>Alphaproteobacteria</taxon>
        <taxon>Hyphomicrobiales</taxon>
        <taxon>Afifellaceae</taxon>
        <taxon>Faunimonas</taxon>
    </lineage>
</organism>
<keyword evidence="2" id="KW-1185">Reference proteome</keyword>
<accession>A0A1H9ASK4</accession>
<evidence type="ECO:0000313" key="2">
    <source>
        <dbReference type="Proteomes" id="UP000199647"/>
    </source>
</evidence>
<dbReference type="Proteomes" id="UP000199647">
    <property type="component" value="Unassembled WGS sequence"/>
</dbReference>
<evidence type="ECO:0000313" key="1">
    <source>
        <dbReference type="EMBL" id="SEP79639.1"/>
    </source>
</evidence>
<dbReference type="STRING" id="1855383.SAMN05216548_101514"/>
<dbReference type="OrthoDB" id="9792176at2"/>
<protein>
    <submittedName>
        <fullName evidence="1">Uncharacterized protein</fullName>
    </submittedName>
</protein>
<dbReference type="Pfam" id="PF10722">
    <property type="entry name" value="YbjN"/>
    <property type="match status" value="1"/>
</dbReference>
<proteinExistence type="predicted"/>
<reference evidence="1 2" key="1">
    <citation type="submission" date="2016-10" db="EMBL/GenBank/DDBJ databases">
        <authorList>
            <person name="de Groot N.N."/>
        </authorList>
    </citation>
    <scope>NUCLEOTIDE SEQUENCE [LARGE SCALE GENOMIC DNA]</scope>
    <source>
        <strain evidence="1 2">A52C2</strain>
    </source>
</reference>
<dbReference type="CDD" id="cd17033">
    <property type="entry name" value="DR1245-like"/>
    <property type="match status" value="1"/>
</dbReference>
<gene>
    <name evidence="1" type="ORF">SAMN05216548_101514</name>
</gene>
<dbReference type="EMBL" id="FOFG01000001">
    <property type="protein sequence ID" value="SEP79639.1"/>
    <property type="molecule type" value="Genomic_DNA"/>
</dbReference>
<dbReference type="RefSeq" id="WP_092494986.1">
    <property type="nucleotide sequence ID" value="NZ_FOFG01000001.1"/>
</dbReference>